<gene>
    <name evidence="2" type="ORF">WJX84_000992</name>
</gene>
<dbReference type="Proteomes" id="UP001485043">
    <property type="component" value="Unassembled WGS sequence"/>
</dbReference>
<feature type="region of interest" description="Disordered" evidence="1">
    <location>
        <begin position="598"/>
        <end position="654"/>
    </location>
</feature>
<evidence type="ECO:0000313" key="3">
    <source>
        <dbReference type="Proteomes" id="UP001485043"/>
    </source>
</evidence>
<comment type="caution">
    <text evidence="2">The sequence shown here is derived from an EMBL/GenBank/DDBJ whole genome shotgun (WGS) entry which is preliminary data.</text>
</comment>
<dbReference type="GO" id="GO:0010564">
    <property type="term" value="P:regulation of cell cycle process"/>
    <property type="evidence" value="ECO:0007669"/>
    <property type="project" value="TreeGrafter"/>
</dbReference>
<feature type="region of interest" description="Disordered" evidence="1">
    <location>
        <begin position="559"/>
        <end position="585"/>
    </location>
</feature>
<feature type="region of interest" description="Disordered" evidence="1">
    <location>
        <begin position="224"/>
        <end position="258"/>
    </location>
</feature>
<proteinExistence type="predicted"/>
<dbReference type="EMBL" id="JALJOV010000560">
    <property type="protein sequence ID" value="KAK9862759.1"/>
    <property type="molecule type" value="Genomic_DNA"/>
</dbReference>
<dbReference type="InterPro" id="IPR039893">
    <property type="entry name" value="CEP120-like"/>
</dbReference>
<protein>
    <submittedName>
        <fullName evidence="2">Uncharacterized protein</fullName>
    </submittedName>
</protein>
<dbReference type="GO" id="GO:0005815">
    <property type="term" value="C:microtubule organizing center"/>
    <property type="evidence" value="ECO:0007669"/>
    <property type="project" value="TreeGrafter"/>
</dbReference>
<accession>A0AAW1SZT3</accession>
<dbReference type="PANTHER" id="PTHR21574:SF0">
    <property type="entry name" value="CENTROSOMAL PROTEIN OF 120 KDA"/>
    <property type="match status" value="1"/>
</dbReference>
<keyword evidence="3" id="KW-1185">Reference proteome</keyword>
<name>A0AAW1SZT3_9CHLO</name>
<dbReference type="AlphaFoldDB" id="A0AAW1SZT3"/>
<dbReference type="PANTHER" id="PTHR21574">
    <property type="entry name" value="CENTROSOMAL PROTEIN OF 120 KDA"/>
    <property type="match status" value="1"/>
</dbReference>
<feature type="compositionally biased region" description="Polar residues" evidence="1">
    <location>
        <begin position="616"/>
        <end position="634"/>
    </location>
</feature>
<organism evidence="2 3">
    <name type="scientific">Apatococcus fuscideae</name>
    <dbReference type="NCBI Taxonomy" id="2026836"/>
    <lineage>
        <taxon>Eukaryota</taxon>
        <taxon>Viridiplantae</taxon>
        <taxon>Chlorophyta</taxon>
        <taxon>core chlorophytes</taxon>
        <taxon>Trebouxiophyceae</taxon>
        <taxon>Chlorellales</taxon>
        <taxon>Chlorellaceae</taxon>
        <taxon>Apatococcus</taxon>
    </lineage>
</organism>
<evidence type="ECO:0000313" key="2">
    <source>
        <dbReference type="EMBL" id="KAK9862759.1"/>
    </source>
</evidence>
<evidence type="ECO:0000256" key="1">
    <source>
        <dbReference type="SAM" id="MobiDB-lite"/>
    </source>
</evidence>
<sequence length="674" mass="71840">MLSSGKLTEQVLQIHFTIDVRQLAAGSRLPIGLASVVVHVHLPAALSGLLTEGGKHALPRAMAPVRSSTAVQVSRSTSVALLGAFAAADFQADLPSLAAVLSQPGAGLSVEVWHQERYQTDMLLGLAFFPLSLLMHSPFADTNIPVLARMRRQTSAGVVSEETAQVGSLRMIVSLEERGPAHPPPAGLDAQQAPDLYSAASSFPASDRPTAATVGQNMDQDAVARVSTARSSPMDAPHDQRLGQAAQADNPQAHASPVVDFGSSWGEGTNRPQASKHVTAAEEWLVSGSDDGTALAHFDHAATAGRPQAQPAKALSNDENAALREKQGEEAARSAEAERRASQLEAAYELELWKQREQAKWKEEMQQRLSDRMAVLEAEWHKKEAARAAESEAAASNLLSLEGKARQVLVSAEARELKLVGAEESLARRRKEAEQEHKAALADAQASVRRLQAECEHSMRLVEEDRQHLEQQLKTSHERQAASEARAEAAEASLRDLKEAAAAAPEAELQRQIKEARAAAEAAQARGEKVSAAKQLYKEQAVGLARQLGALRRLRTAELAGPYHRPAPGQDTGQGKEEAEAGPTHRHQLAGLKAQLAQLQARDAVEGDEEPAAPSLSPTRSTVQQTVKPSNGQPVLNGLHGNPQQLAGADAPSSPTIAEAEAIATILSATESWS</sequence>
<feature type="region of interest" description="Disordered" evidence="1">
    <location>
        <begin position="466"/>
        <end position="493"/>
    </location>
</feature>
<reference evidence="2 3" key="1">
    <citation type="journal article" date="2024" name="Nat. Commun.">
        <title>Phylogenomics reveals the evolutionary origins of lichenization in chlorophyte algae.</title>
        <authorList>
            <person name="Puginier C."/>
            <person name="Libourel C."/>
            <person name="Otte J."/>
            <person name="Skaloud P."/>
            <person name="Haon M."/>
            <person name="Grisel S."/>
            <person name="Petersen M."/>
            <person name="Berrin J.G."/>
            <person name="Delaux P.M."/>
            <person name="Dal Grande F."/>
            <person name="Keller J."/>
        </authorList>
    </citation>
    <scope>NUCLEOTIDE SEQUENCE [LARGE SCALE GENOMIC DNA]</scope>
    <source>
        <strain evidence="2 3">SAG 2523</strain>
    </source>
</reference>